<proteinExistence type="predicted"/>
<name>A0A0P9FKY2_9CHLR</name>
<comment type="caution">
    <text evidence="1">The sequence shown here is derived from an EMBL/GenBank/DDBJ whole genome shotgun (WGS) entry which is preliminary data.</text>
</comment>
<dbReference type="Proteomes" id="UP000050509">
    <property type="component" value="Unassembled WGS sequence"/>
</dbReference>
<evidence type="ECO:0000313" key="2">
    <source>
        <dbReference type="Proteomes" id="UP000050509"/>
    </source>
</evidence>
<reference evidence="1 2" key="1">
    <citation type="submission" date="2015-09" db="EMBL/GenBank/DDBJ databases">
        <title>Draft genome sequence of Kouleothrix aurantiaca JCM 19913.</title>
        <authorList>
            <person name="Hemp J."/>
        </authorList>
    </citation>
    <scope>NUCLEOTIDE SEQUENCE [LARGE SCALE GENOMIC DNA]</scope>
    <source>
        <strain evidence="1 2">COM-B</strain>
    </source>
</reference>
<keyword evidence="2" id="KW-1185">Reference proteome</keyword>
<dbReference type="AlphaFoldDB" id="A0A0P9FKY2"/>
<dbReference type="EMBL" id="LJCR01000159">
    <property type="protein sequence ID" value="KPV53878.1"/>
    <property type="molecule type" value="Genomic_DNA"/>
</dbReference>
<accession>A0A0P9FKY2</accession>
<sequence>MPPDAMLRKAQALWLDDPTPISPATMKRGQGYYVAEDERLQAIIHVLGAEELRQAVHRCRPILSDQQTTLLIFSPWNLAELGLLPNRVISQVPYNNSREAKIGYVKYQQLRKEASNTISSC</sequence>
<organism evidence="1 2">
    <name type="scientific">Kouleothrix aurantiaca</name>
    <dbReference type="NCBI Taxonomy" id="186479"/>
    <lineage>
        <taxon>Bacteria</taxon>
        <taxon>Bacillati</taxon>
        <taxon>Chloroflexota</taxon>
        <taxon>Chloroflexia</taxon>
        <taxon>Chloroflexales</taxon>
        <taxon>Roseiflexineae</taxon>
        <taxon>Roseiflexaceae</taxon>
        <taxon>Kouleothrix</taxon>
    </lineage>
</organism>
<gene>
    <name evidence="1" type="ORF">SE17_07065</name>
</gene>
<protein>
    <submittedName>
        <fullName evidence="1">Uncharacterized protein</fullName>
    </submittedName>
</protein>
<evidence type="ECO:0000313" key="1">
    <source>
        <dbReference type="EMBL" id="KPV53878.1"/>
    </source>
</evidence>